<protein>
    <submittedName>
        <fullName evidence="1">Uncharacterized protein</fullName>
    </submittedName>
</protein>
<evidence type="ECO:0000313" key="2">
    <source>
        <dbReference type="Proteomes" id="UP000244855"/>
    </source>
</evidence>
<proteinExistence type="predicted"/>
<dbReference type="PANTHER" id="PTHR38790">
    <property type="entry name" value="2EXR DOMAIN-CONTAINING PROTEIN-RELATED"/>
    <property type="match status" value="1"/>
</dbReference>
<organism evidence="1 2">
    <name type="scientific">Periconia macrospinosa</name>
    <dbReference type="NCBI Taxonomy" id="97972"/>
    <lineage>
        <taxon>Eukaryota</taxon>
        <taxon>Fungi</taxon>
        <taxon>Dikarya</taxon>
        <taxon>Ascomycota</taxon>
        <taxon>Pezizomycotina</taxon>
        <taxon>Dothideomycetes</taxon>
        <taxon>Pleosporomycetidae</taxon>
        <taxon>Pleosporales</taxon>
        <taxon>Massarineae</taxon>
        <taxon>Periconiaceae</taxon>
        <taxon>Periconia</taxon>
    </lineage>
</organism>
<dbReference type="AlphaFoldDB" id="A0A2V1E835"/>
<name>A0A2V1E835_9PLEO</name>
<dbReference type="EMBL" id="KZ805310">
    <property type="protein sequence ID" value="PVI06239.1"/>
    <property type="molecule type" value="Genomic_DNA"/>
</dbReference>
<keyword evidence="2" id="KW-1185">Reference proteome</keyword>
<reference evidence="1 2" key="1">
    <citation type="journal article" date="2018" name="Sci. Rep.">
        <title>Comparative genomics provides insights into the lifestyle and reveals functional heterogeneity of dark septate endophytic fungi.</title>
        <authorList>
            <person name="Knapp D.G."/>
            <person name="Nemeth J.B."/>
            <person name="Barry K."/>
            <person name="Hainaut M."/>
            <person name="Henrissat B."/>
            <person name="Johnson J."/>
            <person name="Kuo A."/>
            <person name="Lim J.H.P."/>
            <person name="Lipzen A."/>
            <person name="Nolan M."/>
            <person name="Ohm R.A."/>
            <person name="Tamas L."/>
            <person name="Grigoriev I.V."/>
            <person name="Spatafora J.W."/>
            <person name="Nagy L.G."/>
            <person name="Kovacs G.M."/>
        </authorList>
    </citation>
    <scope>NUCLEOTIDE SEQUENCE [LARGE SCALE GENOMIC DNA]</scope>
    <source>
        <strain evidence="1 2">DSE2036</strain>
    </source>
</reference>
<sequence>MLDPNVQSSSPLLRLPYELRLMIYEYLLLPSTAPSTTNSTSVTNLLPDYHTYHSSDTNEDPFTLSVRTIDPYLSYTSRSWRKRSMYHIRTGPFLTSTTPTTYRVLLSPFTAHLRLTIPSLLPLNRQIHAEAATLLYSTYKFSFHTCIEAAVPFFSDLTIPARRSIRRISITKKGLPYIKEFDRAEWAALCKYLGTDDHISIQKLNLAVVAGRPGEQGWDNVVPITKEAFGIMSRMSKEWGAGGNIDMDWVEQLFKVKGLKDVRVRALVEHCPGPVSEMMAFWIAFSASIEGGFAEWVKDSMVGEVYEVGRR</sequence>
<dbReference type="OrthoDB" id="5420711at2759"/>
<dbReference type="Proteomes" id="UP000244855">
    <property type="component" value="Unassembled WGS sequence"/>
</dbReference>
<evidence type="ECO:0000313" key="1">
    <source>
        <dbReference type="EMBL" id="PVI06239.1"/>
    </source>
</evidence>
<dbReference type="PANTHER" id="PTHR38790:SF4">
    <property type="entry name" value="2EXR DOMAIN-CONTAINING PROTEIN"/>
    <property type="match status" value="1"/>
</dbReference>
<accession>A0A2V1E835</accession>
<gene>
    <name evidence="1" type="ORF">DM02DRAFT_650141</name>
</gene>